<keyword evidence="9" id="KW-1185">Reference proteome</keyword>
<evidence type="ECO:0000256" key="5">
    <source>
        <dbReference type="SAM" id="Phobius"/>
    </source>
</evidence>
<feature type="transmembrane region" description="Helical" evidence="5">
    <location>
        <begin position="91"/>
        <end position="116"/>
    </location>
</feature>
<feature type="domain" description="Amino acid permease/ SLC12A" evidence="6">
    <location>
        <begin position="25"/>
        <end position="142"/>
    </location>
</feature>
<dbReference type="InterPro" id="IPR050524">
    <property type="entry name" value="APC_YAT"/>
</dbReference>
<feature type="transmembrane region" description="Helical" evidence="5">
    <location>
        <begin position="122"/>
        <end position="141"/>
    </location>
</feature>
<dbReference type="Pfam" id="PF00324">
    <property type="entry name" value="AA_permease"/>
    <property type="match status" value="1"/>
</dbReference>
<keyword evidence="4 5" id="KW-0472">Membrane</keyword>
<reference evidence="7" key="3">
    <citation type="submission" date="2010-09" db="EMBL/GenBank/DDBJ databases">
        <title>Annotation of Gaeumannomyces graminis var. tritici R3-111a-1.</title>
        <authorList>
            <consortium name="The Broad Institute Genome Sequencing Platform"/>
            <person name="Ma L.-J."/>
            <person name="Dead R."/>
            <person name="Young S.K."/>
            <person name="Zeng Q."/>
            <person name="Gargeya S."/>
            <person name="Fitzgerald M."/>
            <person name="Haas B."/>
            <person name="Abouelleil A."/>
            <person name="Alvarado L."/>
            <person name="Arachchi H.M."/>
            <person name="Berlin A."/>
            <person name="Brown A."/>
            <person name="Chapman S.B."/>
            <person name="Chen Z."/>
            <person name="Dunbar C."/>
            <person name="Freedman E."/>
            <person name="Gearin G."/>
            <person name="Gellesch M."/>
            <person name="Goldberg J."/>
            <person name="Griggs A."/>
            <person name="Gujja S."/>
            <person name="Heiman D."/>
            <person name="Howarth C."/>
            <person name="Larson L."/>
            <person name="Lui A."/>
            <person name="MacDonald P.J.P."/>
            <person name="Mehta T."/>
            <person name="Montmayeur A."/>
            <person name="Murphy C."/>
            <person name="Neiman D."/>
            <person name="Pearson M."/>
            <person name="Priest M."/>
            <person name="Roberts A."/>
            <person name="Saif S."/>
            <person name="Shea T."/>
            <person name="Shenoy N."/>
            <person name="Sisk P."/>
            <person name="Stolte C."/>
            <person name="Sykes S."/>
            <person name="Yandava C."/>
            <person name="Wortman J."/>
            <person name="Nusbaum C."/>
            <person name="Birren B."/>
        </authorList>
    </citation>
    <scope>NUCLEOTIDE SEQUENCE</scope>
    <source>
        <strain evidence="7">R3-111a-1</strain>
    </source>
</reference>
<protein>
    <recommendedName>
        <fullName evidence="6">Amino acid permease/ SLC12A domain-containing protein</fullName>
    </recommendedName>
</protein>
<reference evidence="9" key="1">
    <citation type="submission" date="2010-07" db="EMBL/GenBank/DDBJ databases">
        <title>The genome sequence of Gaeumannomyces graminis var. tritici strain R3-111a-1.</title>
        <authorList>
            <consortium name="The Broad Institute Genome Sequencing Platform"/>
            <person name="Ma L.-J."/>
            <person name="Dead R."/>
            <person name="Young S."/>
            <person name="Zeng Q."/>
            <person name="Koehrsen M."/>
            <person name="Alvarado L."/>
            <person name="Berlin A."/>
            <person name="Chapman S.B."/>
            <person name="Chen Z."/>
            <person name="Freedman E."/>
            <person name="Gellesch M."/>
            <person name="Goldberg J."/>
            <person name="Griggs A."/>
            <person name="Gujja S."/>
            <person name="Heilman E.R."/>
            <person name="Heiman D."/>
            <person name="Hepburn T."/>
            <person name="Howarth C."/>
            <person name="Jen D."/>
            <person name="Larson L."/>
            <person name="Mehta T."/>
            <person name="Neiman D."/>
            <person name="Pearson M."/>
            <person name="Roberts A."/>
            <person name="Saif S."/>
            <person name="Shea T."/>
            <person name="Shenoy N."/>
            <person name="Sisk P."/>
            <person name="Stolte C."/>
            <person name="Sykes S."/>
            <person name="Walk T."/>
            <person name="White J."/>
            <person name="Yandava C."/>
            <person name="Haas B."/>
            <person name="Nusbaum C."/>
            <person name="Birren B."/>
        </authorList>
    </citation>
    <scope>NUCLEOTIDE SEQUENCE [LARGE SCALE GENOMIC DNA]</scope>
    <source>
        <strain evidence="9">R3-111a-1</strain>
    </source>
</reference>
<dbReference type="EMBL" id="GL385397">
    <property type="protein sequence ID" value="EJT75206.1"/>
    <property type="molecule type" value="Genomic_DNA"/>
</dbReference>
<dbReference type="STRING" id="644352.J3NV31"/>
<comment type="subcellular location">
    <subcellularLocation>
        <location evidence="1">Membrane</location>
        <topology evidence="1">Multi-pass membrane protein</topology>
    </subcellularLocation>
</comment>
<name>J3NV31_GAET3</name>
<dbReference type="Gene3D" id="1.20.1740.10">
    <property type="entry name" value="Amino acid/polyamine transporter I"/>
    <property type="match status" value="1"/>
</dbReference>
<dbReference type="AlphaFoldDB" id="J3NV31"/>
<evidence type="ECO:0000259" key="6">
    <source>
        <dbReference type="Pfam" id="PF00324"/>
    </source>
</evidence>
<dbReference type="OrthoDB" id="5043672at2759"/>
<evidence type="ECO:0000256" key="2">
    <source>
        <dbReference type="ARBA" id="ARBA00022692"/>
    </source>
</evidence>
<evidence type="ECO:0000313" key="7">
    <source>
        <dbReference type="EMBL" id="EJT75206.1"/>
    </source>
</evidence>
<reference evidence="8" key="4">
    <citation type="journal article" date="2015" name="G3 (Bethesda)">
        <title>Genome sequences of three phytopathogenic species of the Magnaporthaceae family of fungi.</title>
        <authorList>
            <person name="Okagaki L.H."/>
            <person name="Nunes C.C."/>
            <person name="Sailsbery J."/>
            <person name="Clay B."/>
            <person name="Brown D."/>
            <person name="John T."/>
            <person name="Oh Y."/>
            <person name="Young N."/>
            <person name="Fitzgerald M."/>
            <person name="Haas B.J."/>
            <person name="Zeng Q."/>
            <person name="Young S."/>
            <person name="Adiconis X."/>
            <person name="Fan L."/>
            <person name="Levin J.Z."/>
            <person name="Mitchell T.K."/>
            <person name="Okubara P.A."/>
            <person name="Farman M.L."/>
            <person name="Kohn L.M."/>
            <person name="Birren B."/>
            <person name="Ma L.-J."/>
            <person name="Dean R.A."/>
        </authorList>
    </citation>
    <scope>NUCLEOTIDE SEQUENCE</scope>
    <source>
        <strain evidence="8">R3-111a-1</strain>
    </source>
</reference>
<dbReference type="PANTHER" id="PTHR43341:SF39">
    <property type="entry name" value="AMINO ACID TRANSPORTER (EUROFUNG)-RELATED"/>
    <property type="match status" value="1"/>
</dbReference>
<evidence type="ECO:0000256" key="3">
    <source>
        <dbReference type="ARBA" id="ARBA00022989"/>
    </source>
</evidence>
<accession>J3NV31</accession>
<dbReference type="PANTHER" id="PTHR43341">
    <property type="entry name" value="AMINO ACID PERMEASE"/>
    <property type="match status" value="1"/>
</dbReference>
<dbReference type="eggNOG" id="KOG1286">
    <property type="taxonomic scope" value="Eukaryota"/>
</dbReference>
<reference evidence="7" key="2">
    <citation type="submission" date="2010-07" db="EMBL/GenBank/DDBJ databases">
        <authorList>
            <consortium name="The Broad Institute Genome Sequencing Platform"/>
            <consortium name="Broad Institute Genome Sequencing Center for Infectious Disease"/>
            <person name="Ma L.-J."/>
            <person name="Dead R."/>
            <person name="Young S."/>
            <person name="Zeng Q."/>
            <person name="Koehrsen M."/>
            <person name="Alvarado L."/>
            <person name="Berlin A."/>
            <person name="Chapman S.B."/>
            <person name="Chen Z."/>
            <person name="Freedman E."/>
            <person name="Gellesch M."/>
            <person name="Goldberg J."/>
            <person name="Griggs A."/>
            <person name="Gujja S."/>
            <person name="Heilman E.R."/>
            <person name="Heiman D."/>
            <person name="Hepburn T."/>
            <person name="Howarth C."/>
            <person name="Jen D."/>
            <person name="Larson L."/>
            <person name="Mehta T."/>
            <person name="Neiman D."/>
            <person name="Pearson M."/>
            <person name="Roberts A."/>
            <person name="Saif S."/>
            <person name="Shea T."/>
            <person name="Shenoy N."/>
            <person name="Sisk P."/>
            <person name="Stolte C."/>
            <person name="Sykes S."/>
            <person name="Walk T."/>
            <person name="White J."/>
            <person name="Yandava C."/>
            <person name="Haas B."/>
            <person name="Nusbaum C."/>
            <person name="Birren B."/>
        </authorList>
    </citation>
    <scope>NUCLEOTIDE SEQUENCE</scope>
    <source>
        <strain evidence="7">R3-111a-1</strain>
    </source>
</reference>
<dbReference type="GO" id="GO:0015171">
    <property type="term" value="F:amino acid transmembrane transporter activity"/>
    <property type="evidence" value="ECO:0007669"/>
    <property type="project" value="TreeGrafter"/>
</dbReference>
<reference evidence="8" key="5">
    <citation type="submission" date="2018-04" db="UniProtKB">
        <authorList>
            <consortium name="EnsemblFungi"/>
        </authorList>
    </citation>
    <scope>IDENTIFICATION</scope>
    <source>
        <strain evidence="8">R3-111a-1</strain>
    </source>
</reference>
<evidence type="ECO:0000256" key="1">
    <source>
        <dbReference type="ARBA" id="ARBA00004141"/>
    </source>
</evidence>
<dbReference type="InterPro" id="IPR004841">
    <property type="entry name" value="AA-permease/SLC12A_dom"/>
</dbReference>
<sequence>MGAAPPSGSDGGAAIVAQYGETKRGLRIGIGEMLTKAGPLSLVFGYTFWGLFYIWPFNLCVAEMCAYLPIRGSIFEFASSFVNPAFGIAMGWIYFFAGFMLVCTEYFAIATVIWYWDSSTNPAAWIAVATFSCTIVNVVAVKCNFLGW</sequence>
<dbReference type="GO" id="GO:0016020">
    <property type="term" value="C:membrane"/>
    <property type="evidence" value="ECO:0007669"/>
    <property type="project" value="UniProtKB-SubCell"/>
</dbReference>
<keyword evidence="3 5" id="KW-1133">Transmembrane helix</keyword>
<dbReference type="Proteomes" id="UP000006039">
    <property type="component" value="Unassembled WGS sequence"/>
</dbReference>
<evidence type="ECO:0000256" key="4">
    <source>
        <dbReference type="ARBA" id="ARBA00023136"/>
    </source>
</evidence>
<dbReference type="VEuPathDB" id="FungiDB:GGTG_05143"/>
<dbReference type="RefSeq" id="XP_009221206.1">
    <property type="nucleotide sequence ID" value="XM_009222942.1"/>
</dbReference>
<feature type="transmembrane region" description="Helical" evidence="5">
    <location>
        <begin position="48"/>
        <end position="70"/>
    </location>
</feature>
<dbReference type="EnsemblFungi" id="EJT75206">
    <property type="protein sequence ID" value="EJT75206"/>
    <property type="gene ID" value="GGTG_05143"/>
</dbReference>
<dbReference type="HOGENOM" id="CLU_007946_2_5_1"/>
<gene>
    <name evidence="8" type="primary">20345601</name>
    <name evidence="7" type="ORF">GGTG_05143</name>
</gene>
<organism evidence="7">
    <name type="scientific">Gaeumannomyces tritici (strain R3-111a-1)</name>
    <name type="common">Wheat and barley take-all root rot fungus</name>
    <name type="synonym">Gaeumannomyces graminis var. tritici</name>
    <dbReference type="NCBI Taxonomy" id="644352"/>
    <lineage>
        <taxon>Eukaryota</taxon>
        <taxon>Fungi</taxon>
        <taxon>Dikarya</taxon>
        <taxon>Ascomycota</taxon>
        <taxon>Pezizomycotina</taxon>
        <taxon>Sordariomycetes</taxon>
        <taxon>Sordariomycetidae</taxon>
        <taxon>Magnaporthales</taxon>
        <taxon>Magnaporthaceae</taxon>
        <taxon>Gaeumannomyces</taxon>
    </lineage>
</organism>
<keyword evidence="2 5" id="KW-0812">Transmembrane</keyword>
<evidence type="ECO:0000313" key="9">
    <source>
        <dbReference type="Proteomes" id="UP000006039"/>
    </source>
</evidence>
<proteinExistence type="predicted"/>
<dbReference type="GeneID" id="20345601"/>
<evidence type="ECO:0000313" key="8">
    <source>
        <dbReference type="EnsemblFungi" id="EJT75206"/>
    </source>
</evidence>